<keyword evidence="2" id="KW-1185">Reference proteome</keyword>
<dbReference type="AlphaFoldDB" id="A0A9Q1BSG2"/>
<evidence type="ECO:0000313" key="2">
    <source>
        <dbReference type="Proteomes" id="UP001152320"/>
    </source>
</evidence>
<comment type="caution">
    <text evidence="1">The sequence shown here is derived from an EMBL/GenBank/DDBJ whole genome shotgun (WGS) entry which is preliminary data.</text>
</comment>
<protein>
    <submittedName>
        <fullName evidence="1">Uncharacterized protein</fullName>
    </submittedName>
</protein>
<reference evidence="1" key="1">
    <citation type="submission" date="2021-10" db="EMBL/GenBank/DDBJ databases">
        <title>Tropical sea cucumber genome reveals ecological adaptation and Cuvierian tubules defense mechanism.</title>
        <authorList>
            <person name="Chen T."/>
        </authorList>
    </citation>
    <scope>NUCLEOTIDE SEQUENCE</scope>
    <source>
        <strain evidence="1">Nanhai2018</strain>
        <tissue evidence="1">Muscle</tissue>
    </source>
</reference>
<dbReference type="OrthoDB" id="10037236at2759"/>
<dbReference type="Proteomes" id="UP001152320">
    <property type="component" value="Chromosome 12"/>
</dbReference>
<gene>
    <name evidence="1" type="ORF">HOLleu_25335</name>
</gene>
<dbReference type="PANTHER" id="PTHR47510">
    <property type="entry name" value="REVERSE TRANSCRIPTASE DOMAIN-CONTAINING PROTEIN"/>
    <property type="match status" value="1"/>
</dbReference>
<dbReference type="EMBL" id="JAIZAY010000012">
    <property type="protein sequence ID" value="KAJ8031957.1"/>
    <property type="molecule type" value="Genomic_DNA"/>
</dbReference>
<evidence type="ECO:0000313" key="1">
    <source>
        <dbReference type="EMBL" id="KAJ8031957.1"/>
    </source>
</evidence>
<dbReference type="PANTHER" id="PTHR47510:SF3">
    <property type="entry name" value="ENDO_EXONUCLEASE_PHOSPHATASE DOMAIN-CONTAINING PROTEIN"/>
    <property type="match status" value="1"/>
</dbReference>
<accession>A0A9Q1BSG2</accession>
<name>A0A9Q1BSG2_HOLLE</name>
<sequence length="352" mass="40274">MKSWCHPNNAVLKYHSCTPKINEDFNHFSLIRSSIHYYQHVACPASGYATLDLFYSNVKEAYNSSQLLNLGDSGHNLVFLQPKYRPLVKRQKPQFISVKQWNSDAIGKHQGALECTDWDVFIHSNSDLDSLVQTVIDYISFCTELAVPTRRIKIFPNNKPLITKPVKVIMNKKKGAFGRGIKTEWKKLQKSLKSVIDAERKKYKSKIENNFTKNDMKRGIRLMSGFSNGSSKSSQVLFSTPAYANDLNKFYNRFECHDCQSEINALKESYRILTTGILVRTNLRYGAISQVLILPKQPGPTVYQLVSLTFVLNSLPKFLLIFLISVSSHVPSRKFGRHLVLFQFQKSLQSHV</sequence>
<proteinExistence type="predicted"/>
<organism evidence="1 2">
    <name type="scientific">Holothuria leucospilota</name>
    <name type="common">Black long sea cucumber</name>
    <name type="synonym">Mertensiothuria leucospilota</name>
    <dbReference type="NCBI Taxonomy" id="206669"/>
    <lineage>
        <taxon>Eukaryota</taxon>
        <taxon>Metazoa</taxon>
        <taxon>Echinodermata</taxon>
        <taxon>Eleutherozoa</taxon>
        <taxon>Echinozoa</taxon>
        <taxon>Holothuroidea</taxon>
        <taxon>Aspidochirotacea</taxon>
        <taxon>Aspidochirotida</taxon>
        <taxon>Holothuriidae</taxon>
        <taxon>Holothuria</taxon>
    </lineage>
</organism>